<reference evidence="10" key="1">
    <citation type="journal article" date="2010" name="Genome Biol.">
        <title>Genome sequence of the necrotrophic plant pathogen Pythium ultimum reveals original pathogenicity mechanisms and effector repertoire.</title>
        <authorList>
            <person name="Levesque C.A."/>
            <person name="Brouwer H."/>
            <person name="Cano L."/>
            <person name="Hamilton J.P."/>
            <person name="Holt C."/>
            <person name="Huitema E."/>
            <person name="Raffaele S."/>
            <person name="Robideau G.P."/>
            <person name="Thines M."/>
            <person name="Win J."/>
            <person name="Zerillo M.M."/>
            <person name="Beakes G.W."/>
            <person name="Boore J.L."/>
            <person name="Busam D."/>
            <person name="Dumas B."/>
            <person name="Ferriera S."/>
            <person name="Fuerstenberg S.I."/>
            <person name="Gachon C.M."/>
            <person name="Gaulin E."/>
            <person name="Govers F."/>
            <person name="Grenville-Briggs L."/>
            <person name="Horner N."/>
            <person name="Hostetler J."/>
            <person name="Jiang R.H."/>
            <person name="Johnson J."/>
            <person name="Krajaejun T."/>
            <person name="Lin H."/>
            <person name="Meijer H.J."/>
            <person name="Moore B."/>
            <person name="Morris P."/>
            <person name="Phuntmart V."/>
            <person name="Puiu D."/>
            <person name="Shetty J."/>
            <person name="Stajich J.E."/>
            <person name="Tripathy S."/>
            <person name="Wawra S."/>
            <person name="van West P."/>
            <person name="Whitty B.R."/>
            <person name="Coutinho P.M."/>
            <person name="Henrissat B."/>
            <person name="Martin F."/>
            <person name="Thomas P.D."/>
            <person name="Tyler B.M."/>
            <person name="De Vries R.P."/>
            <person name="Kamoun S."/>
            <person name="Yandell M."/>
            <person name="Tisserat N."/>
            <person name="Buell C.R."/>
        </authorList>
    </citation>
    <scope>NUCLEOTIDE SEQUENCE</scope>
    <source>
        <strain evidence="10">DAOM:BR144</strain>
    </source>
</reference>
<dbReference type="eggNOG" id="ENOG502QU6G">
    <property type="taxonomic scope" value="Eukaryota"/>
</dbReference>
<feature type="domain" description="GRIP" evidence="8">
    <location>
        <begin position="354"/>
        <end position="404"/>
    </location>
</feature>
<evidence type="ECO:0000313" key="9">
    <source>
        <dbReference type="EnsemblProtists" id="PYU1_T008023"/>
    </source>
</evidence>
<dbReference type="EnsemblProtists" id="PYU1_T008023">
    <property type="protein sequence ID" value="PYU1_T008023"/>
    <property type="gene ID" value="PYU1_G008007"/>
</dbReference>
<keyword evidence="4 6" id="KW-0175">Coiled coil</keyword>
<evidence type="ECO:0000259" key="8">
    <source>
        <dbReference type="PROSITE" id="PS50913"/>
    </source>
</evidence>
<dbReference type="FunFam" id="1.10.220.60:FF:000004">
    <property type="entry name" value="GG17233"/>
    <property type="match status" value="1"/>
</dbReference>
<proteinExistence type="predicted"/>
<evidence type="ECO:0000256" key="4">
    <source>
        <dbReference type="ARBA" id="ARBA00023054"/>
    </source>
</evidence>
<protein>
    <recommendedName>
        <fullName evidence="8">GRIP domain-containing protein</fullName>
    </recommendedName>
</protein>
<dbReference type="InParanoid" id="K3WSS9"/>
<dbReference type="VEuPathDB" id="FungiDB:PYU1_G008007"/>
<dbReference type="STRING" id="431595.K3WSS9"/>
<dbReference type="InterPro" id="IPR051952">
    <property type="entry name" value="Golgi-autophagy_related"/>
</dbReference>
<keyword evidence="10" id="KW-1185">Reference proteome</keyword>
<name>K3WSS9_GLOUD</name>
<dbReference type="PANTHER" id="PTHR23157:SF25">
    <property type="entry name" value="GRIP AND COILED-COIL DOMAIN-CONTAINING PROTEIN 1"/>
    <property type="match status" value="1"/>
</dbReference>
<dbReference type="PROSITE" id="PS50913">
    <property type="entry name" value="GRIP"/>
    <property type="match status" value="1"/>
</dbReference>
<dbReference type="OMA" id="WCLVEYA"/>
<feature type="coiled-coil region" evidence="6">
    <location>
        <begin position="131"/>
        <end position="158"/>
    </location>
</feature>
<organism evidence="9 10">
    <name type="scientific">Globisporangium ultimum (strain ATCC 200006 / CBS 805.95 / DAOM BR144)</name>
    <name type="common">Pythium ultimum</name>
    <dbReference type="NCBI Taxonomy" id="431595"/>
    <lineage>
        <taxon>Eukaryota</taxon>
        <taxon>Sar</taxon>
        <taxon>Stramenopiles</taxon>
        <taxon>Oomycota</taxon>
        <taxon>Peronosporomycetes</taxon>
        <taxon>Pythiales</taxon>
        <taxon>Pythiaceae</taxon>
        <taxon>Globisporangium</taxon>
    </lineage>
</organism>
<reference evidence="9" key="3">
    <citation type="submission" date="2015-02" db="UniProtKB">
        <authorList>
            <consortium name="EnsemblProtists"/>
        </authorList>
    </citation>
    <scope>IDENTIFICATION</scope>
    <source>
        <strain evidence="9">DAOM BR144</strain>
    </source>
</reference>
<accession>K3WSS9</accession>
<dbReference type="Pfam" id="PF01465">
    <property type="entry name" value="GRIP"/>
    <property type="match status" value="1"/>
</dbReference>
<evidence type="ECO:0000256" key="7">
    <source>
        <dbReference type="SAM" id="MobiDB-lite"/>
    </source>
</evidence>
<evidence type="ECO:0000256" key="1">
    <source>
        <dbReference type="ARBA" id="ARBA00004184"/>
    </source>
</evidence>
<comment type="subcellular location">
    <subcellularLocation>
        <location evidence="2">Cytoplasm</location>
    </subcellularLocation>
    <subcellularLocation>
        <location evidence="1">Endomembrane system</location>
        <topology evidence="1">Peripheral membrane protein</topology>
    </subcellularLocation>
</comment>
<dbReference type="Proteomes" id="UP000019132">
    <property type="component" value="Unassembled WGS sequence"/>
</dbReference>
<evidence type="ECO:0000256" key="3">
    <source>
        <dbReference type="ARBA" id="ARBA00022490"/>
    </source>
</evidence>
<feature type="coiled-coil region" evidence="6">
    <location>
        <begin position="235"/>
        <end position="316"/>
    </location>
</feature>
<dbReference type="InterPro" id="IPR000237">
    <property type="entry name" value="GRIP_dom"/>
</dbReference>
<dbReference type="AlphaFoldDB" id="K3WSS9"/>
<evidence type="ECO:0000256" key="2">
    <source>
        <dbReference type="ARBA" id="ARBA00004496"/>
    </source>
</evidence>
<dbReference type="HOGENOM" id="CLU_036270_0_0_1"/>
<keyword evidence="3" id="KW-0963">Cytoplasm</keyword>
<reference evidence="10" key="2">
    <citation type="submission" date="2010-04" db="EMBL/GenBank/DDBJ databases">
        <authorList>
            <person name="Buell R."/>
            <person name="Hamilton J."/>
            <person name="Hostetler J."/>
        </authorList>
    </citation>
    <scope>NUCLEOTIDE SEQUENCE [LARGE SCALE GENOMIC DNA]</scope>
    <source>
        <strain evidence="10">DAOM:BR144</strain>
    </source>
</reference>
<feature type="region of interest" description="Disordered" evidence="7">
    <location>
        <begin position="40"/>
        <end position="59"/>
    </location>
</feature>
<evidence type="ECO:0000256" key="6">
    <source>
        <dbReference type="SAM" id="Coils"/>
    </source>
</evidence>
<dbReference type="Gene3D" id="1.10.220.60">
    <property type="entry name" value="GRIP domain"/>
    <property type="match status" value="1"/>
</dbReference>
<keyword evidence="5" id="KW-0472">Membrane</keyword>
<dbReference type="GO" id="GO:0005794">
    <property type="term" value="C:Golgi apparatus"/>
    <property type="evidence" value="ECO:0007669"/>
    <property type="project" value="TreeGrafter"/>
</dbReference>
<evidence type="ECO:0000256" key="5">
    <source>
        <dbReference type="ARBA" id="ARBA00023136"/>
    </source>
</evidence>
<dbReference type="EMBL" id="GL376617">
    <property type="status" value="NOT_ANNOTATED_CDS"/>
    <property type="molecule type" value="Genomic_DNA"/>
</dbReference>
<sequence length="413" mass="47796">MEMLLAKKSAKIQELEETRSIDNSKHEIAEKDATIEQLREQATKSTRSNHSWRPDAGTRDPKRILHKVAYGKTLWCLVEYANENDMDDTKDYAWHSFDSDEEVRAYANRASGEPIVLPELSLTPYESERAKKDLKDEIDRVQEEFRRYRVRAEITRKQKDAEIRKMSASAVARQAEQISETDVSNELQSARVQIRRLTKAQTETEERELEWRRKFEKLMKDYEKLSGTMGETVLATEWRERYEQVVREKDEMEKKIDDLRILANSHGSGNGFSNGSDLQLLRQEFAQYRKRALNAVEQKEKELNEMQAQYQQHDILGSSGPPSNRTASRNNGISTASLRRMSNESTSSLSGFDPPNATTTNEYLKNIVYKYMTSDQDEGKEHMETAIATVLNFSAAEVTAVQEKRKQAQGWFW</sequence>
<evidence type="ECO:0000313" key="10">
    <source>
        <dbReference type="Proteomes" id="UP000019132"/>
    </source>
</evidence>
<dbReference type="SMART" id="SM00755">
    <property type="entry name" value="Grip"/>
    <property type="match status" value="1"/>
</dbReference>
<feature type="region of interest" description="Disordered" evidence="7">
    <location>
        <begin position="15"/>
        <end position="35"/>
    </location>
</feature>
<dbReference type="PANTHER" id="PTHR23157">
    <property type="entry name" value="GRIP AND COILED-COIL DOMAIN-CONTAINING PROTEIN 1"/>
    <property type="match status" value="1"/>
</dbReference>